<dbReference type="RefSeq" id="WP_104521075.1">
    <property type="nucleotide sequence ID" value="NZ_NHRY01000232.1"/>
</dbReference>
<dbReference type="InterPro" id="IPR006140">
    <property type="entry name" value="D-isomer_DH_NAD-bd"/>
</dbReference>
<name>A0A2S6N3I5_RHOGL</name>
<sequence>MSATVLYSENIYPDDSVERRIYGPGVRVIFPGATAGLADLPDDACAAAEGLMILRYKVTAGDLARFPRLKAICRMGVGYDNLDRAAAAERGIMILNVPDYGTTEVADHAMALALSLRRGLLLHHDAQRANPAAPWRTIEDPLLRRSSVQTFGIVGMGRIATAVALRAKAFGFRVVFFDPYLPNGVELGLGVERAATLPELLRQTDTLSVHTPLTRETRGLLGLTELSLLPRDAVVVNTARGPIVDIDALGTLLKSGHLAGVGLDVVPVEPPVEPVPELMRAYRAREPWTLGRLIITPHSAFFTPEAWQDIRVKSAETMRAALLGPRPQNVIPPESD</sequence>
<organism evidence="5 6">
    <name type="scientific">Rhodopila globiformis</name>
    <name type="common">Rhodopseudomonas globiformis</name>
    <dbReference type="NCBI Taxonomy" id="1071"/>
    <lineage>
        <taxon>Bacteria</taxon>
        <taxon>Pseudomonadati</taxon>
        <taxon>Pseudomonadota</taxon>
        <taxon>Alphaproteobacteria</taxon>
        <taxon>Acetobacterales</taxon>
        <taxon>Acetobacteraceae</taxon>
        <taxon>Rhodopila</taxon>
    </lineage>
</organism>
<dbReference type="Pfam" id="PF02826">
    <property type="entry name" value="2-Hacid_dh_C"/>
    <property type="match status" value="1"/>
</dbReference>
<feature type="domain" description="D-isomer specific 2-hydroxyacid dehydrogenase NAD-binding" evidence="4">
    <location>
        <begin position="110"/>
        <end position="300"/>
    </location>
</feature>
<dbReference type="GO" id="GO:0006357">
    <property type="term" value="P:regulation of transcription by RNA polymerase II"/>
    <property type="evidence" value="ECO:0007669"/>
    <property type="project" value="TreeGrafter"/>
</dbReference>
<dbReference type="Gene3D" id="3.40.50.720">
    <property type="entry name" value="NAD(P)-binding Rossmann-like Domain"/>
    <property type="match status" value="2"/>
</dbReference>
<evidence type="ECO:0000259" key="4">
    <source>
        <dbReference type="Pfam" id="PF02826"/>
    </source>
</evidence>
<evidence type="ECO:0000313" key="6">
    <source>
        <dbReference type="Proteomes" id="UP000239724"/>
    </source>
</evidence>
<protein>
    <submittedName>
        <fullName evidence="5">Phosphoglycerate dehydrogenase</fullName>
    </submittedName>
</protein>
<dbReference type="GO" id="GO:0016616">
    <property type="term" value="F:oxidoreductase activity, acting on the CH-OH group of donors, NAD or NADP as acceptor"/>
    <property type="evidence" value="ECO:0007669"/>
    <property type="project" value="InterPro"/>
</dbReference>
<evidence type="ECO:0000313" key="5">
    <source>
        <dbReference type="EMBL" id="PPQ29178.1"/>
    </source>
</evidence>
<keyword evidence="6" id="KW-1185">Reference proteome</keyword>
<dbReference type="OrthoDB" id="9793626at2"/>
<keyword evidence="1 2" id="KW-0560">Oxidoreductase</keyword>
<reference evidence="5 6" key="1">
    <citation type="journal article" date="2018" name="Arch. Microbiol.">
        <title>New insights into the metabolic potential of the phototrophic purple bacterium Rhodopila globiformis DSM 161(T) from its draft genome sequence and evidence for a vanadium-dependent nitrogenase.</title>
        <authorList>
            <person name="Imhoff J.F."/>
            <person name="Rahn T."/>
            <person name="Kunzel S."/>
            <person name="Neulinger S.C."/>
        </authorList>
    </citation>
    <scope>NUCLEOTIDE SEQUENCE [LARGE SCALE GENOMIC DNA]</scope>
    <source>
        <strain evidence="5 6">DSM 161</strain>
    </source>
</reference>
<dbReference type="GO" id="GO:0140297">
    <property type="term" value="F:DNA-binding transcription factor binding"/>
    <property type="evidence" value="ECO:0007669"/>
    <property type="project" value="TreeGrafter"/>
</dbReference>
<dbReference type="PROSITE" id="PS00671">
    <property type="entry name" value="D_2_HYDROXYACID_DH_3"/>
    <property type="match status" value="1"/>
</dbReference>
<feature type="domain" description="D-isomer specific 2-hydroxyacid dehydrogenase catalytic" evidence="3">
    <location>
        <begin position="44"/>
        <end position="331"/>
    </location>
</feature>
<dbReference type="SUPFAM" id="SSF52283">
    <property type="entry name" value="Formate/glycerate dehydrogenase catalytic domain-like"/>
    <property type="match status" value="1"/>
</dbReference>
<dbReference type="InterPro" id="IPR029753">
    <property type="entry name" value="D-isomer_DH_CS"/>
</dbReference>
<dbReference type="Proteomes" id="UP000239724">
    <property type="component" value="Unassembled WGS sequence"/>
</dbReference>
<dbReference type="EMBL" id="NHRY01000232">
    <property type="protein sequence ID" value="PPQ29178.1"/>
    <property type="molecule type" value="Genomic_DNA"/>
</dbReference>
<dbReference type="GO" id="GO:0003714">
    <property type="term" value="F:transcription corepressor activity"/>
    <property type="evidence" value="ECO:0007669"/>
    <property type="project" value="InterPro"/>
</dbReference>
<comment type="caution">
    <text evidence="5">The sequence shown here is derived from an EMBL/GenBank/DDBJ whole genome shotgun (WGS) entry which is preliminary data.</text>
</comment>
<comment type="similarity">
    <text evidence="2">Belongs to the D-isomer specific 2-hydroxyacid dehydrogenase family.</text>
</comment>
<dbReference type="GO" id="GO:0001221">
    <property type="term" value="F:transcription coregulator binding"/>
    <property type="evidence" value="ECO:0007669"/>
    <property type="project" value="TreeGrafter"/>
</dbReference>
<dbReference type="PANTHER" id="PTHR46029">
    <property type="entry name" value="C-TERMINAL-BINDING PROTEIN"/>
    <property type="match status" value="1"/>
</dbReference>
<dbReference type="InterPro" id="IPR006139">
    <property type="entry name" value="D-isomer_2_OHA_DH_cat_dom"/>
</dbReference>
<dbReference type="InterPro" id="IPR051638">
    <property type="entry name" value="CTBP_dehydrogenase"/>
</dbReference>
<dbReference type="CDD" id="cd05299">
    <property type="entry name" value="CtBP_dh"/>
    <property type="match status" value="1"/>
</dbReference>
<dbReference type="InterPro" id="IPR036291">
    <property type="entry name" value="NAD(P)-bd_dom_sf"/>
</dbReference>
<dbReference type="GO" id="GO:0051287">
    <property type="term" value="F:NAD binding"/>
    <property type="evidence" value="ECO:0007669"/>
    <property type="project" value="InterPro"/>
</dbReference>
<dbReference type="SUPFAM" id="SSF51735">
    <property type="entry name" value="NAD(P)-binding Rossmann-fold domains"/>
    <property type="match status" value="1"/>
</dbReference>
<evidence type="ECO:0000256" key="1">
    <source>
        <dbReference type="ARBA" id="ARBA00023002"/>
    </source>
</evidence>
<evidence type="ECO:0000256" key="2">
    <source>
        <dbReference type="RuleBase" id="RU003719"/>
    </source>
</evidence>
<proteinExistence type="inferred from homology"/>
<dbReference type="InterPro" id="IPR043322">
    <property type="entry name" value="CtBP"/>
</dbReference>
<gene>
    <name evidence="5" type="ORF">CCS01_22580</name>
</gene>
<dbReference type="AlphaFoldDB" id="A0A2S6N3I5"/>
<dbReference type="Pfam" id="PF00389">
    <property type="entry name" value="2-Hacid_dh"/>
    <property type="match status" value="1"/>
</dbReference>
<evidence type="ECO:0000259" key="3">
    <source>
        <dbReference type="Pfam" id="PF00389"/>
    </source>
</evidence>
<dbReference type="PANTHER" id="PTHR46029:SF7">
    <property type="entry name" value="C-TERMINAL-BINDING PROTEIN"/>
    <property type="match status" value="1"/>
</dbReference>
<accession>A0A2S6N3I5</accession>